<dbReference type="Proteomes" id="UP000663874">
    <property type="component" value="Unassembled WGS sequence"/>
</dbReference>
<reference evidence="1" key="1">
    <citation type="submission" date="2021-02" db="EMBL/GenBank/DDBJ databases">
        <authorList>
            <person name="Nowell W R."/>
        </authorList>
    </citation>
    <scope>NUCLEOTIDE SEQUENCE</scope>
</reference>
<evidence type="ECO:0000313" key="2">
    <source>
        <dbReference type="Proteomes" id="UP000663874"/>
    </source>
</evidence>
<evidence type="ECO:0000313" key="1">
    <source>
        <dbReference type="EMBL" id="CAF4343840.1"/>
    </source>
</evidence>
<proteinExistence type="predicted"/>
<name>A0A820KLN3_9BILA</name>
<dbReference type="AlphaFoldDB" id="A0A820KLN3"/>
<organism evidence="1 2">
    <name type="scientific">Rotaria sordida</name>
    <dbReference type="NCBI Taxonomy" id="392033"/>
    <lineage>
        <taxon>Eukaryota</taxon>
        <taxon>Metazoa</taxon>
        <taxon>Spiralia</taxon>
        <taxon>Gnathifera</taxon>
        <taxon>Rotifera</taxon>
        <taxon>Eurotatoria</taxon>
        <taxon>Bdelloidea</taxon>
        <taxon>Philodinida</taxon>
        <taxon>Philodinidae</taxon>
        <taxon>Rotaria</taxon>
    </lineage>
</organism>
<gene>
    <name evidence="1" type="ORF">FNK824_LOCUS42109</name>
</gene>
<comment type="caution">
    <text evidence="1">The sequence shown here is derived from an EMBL/GenBank/DDBJ whole genome shotgun (WGS) entry which is preliminary data.</text>
</comment>
<accession>A0A820KLN3</accession>
<protein>
    <submittedName>
        <fullName evidence="1">Uncharacterized protein</fullName>
    </submittedName>
</protein>
<sequence length="117" mass="13487">ITTMVDCLSRLYIFDEAQKLIDDYEKSNPPSSVMYMAILSGARNSHQQILSKKIYDRMKILFPNEKETLKSGSILLSNTYSSVGDYQEAANIRLNRIKKLGTKFNQEYHGQNSRVKF</sequence>
<feature type="non-terminal residue" evidence="1">
    <location>
        <position position="1"/>
    </location>
</feature>
<dbReference type="EMBL" id="CAJOBE010046549">
    <property type="protein sequence ID" value="CAF4343840.1"/>
    <property type="molecule type" value="Genomic_DNA"/>
</dbReference>